<sequence>MQIDYRWMDDLVMSFAYFSRWLTWFQCFLAETLPDPQPRAIPDRHSHQWKTNILTRNMRISSLINLHLQIRETDCPKFLDIQDFDPAIRSQNVRRRGKARGESRSSPPWKCPASNFLAMLSQQLIFHPGFSALFCSRLSINFIRSIPPYSIDRIRSDGLRGKARGISPDSRPLMPFLQPSRPTYQSAINLCKPRSSTGDHFDFGTRHLGTLLPHPEQGMRTGWRGHPTLCCQHVLSFTEPLCEMETRVPTCSS</sequence>
<reference evidence="1 3" key="1">
    <citation type="submission" date="2020-01" db="EMBL/GenBank/DDBJ databases">
        <authorList>
            <consortium name="DOE Joint Genome Institute"/>
            <person name="Haridas S."/>
            <person name="Albert R."/>
            <person name="Binder M."/>
            <person name="Bloem J."/>
            <person name="Labutti K."/>
            <person name="Salamov A."/>
            <person name="Andreopoulos B."/>
            <person name="Baker S.E."/>
            <person name="Barry K."/>
            <person name="Bills G."/>
            <person name="Bluhm B.H."/>
            <person name="Cannon C."/>
            <person name="Castanera R."/>
            <person name="Culley D.E."/>
            <person name="Daum C."/>
            <person name="Ezra D."/>
            <person name="Gonzalez J.B."/>
            <person name="Henrissat B."/>
            <person name="Kuo A."/>
            <person name="Liang C."/>
            <person name="Lipzen A."/>
            <person name="Lutzoni F."/>
            <person name="Magnuson J."/>
            <person name="Mondo S."/>
            <person name="Nolan M."/>
            <person name="Ohm R."/>
            <person name="Pangilinan J."/>
            <person name="Park H.-J."/>
            <person name="Ramirez L."/>
            <person name="Alfaro M."/>
            <person name="Sun H."/>
            <person name="Tritt A."/>
            <person name="Yoshinaga Y."/>
            <person name="Zwiers L.-H."/>
            <person name="Turgeon B.G."/>
            <person name="Goodwin S.B."/>
            <person name="Spatafora J.W."/>
            <person name="Crous P.W."/>
            <person name="Grigoriev I.V."/>
        </authorList>
    </citation>
    <scope>NUCLEOTIDE SEQUENCE</scope>
    <source>
        <strain evidence="1 3">CBS 781.70</strain>
    </source>
</reference>
<dbReference type="GeneID" id="54414176"/>
<gene>
    <name evidence="1 3" type="ORF">P152DRAFT_108112</name>
</gene>
<dbReference type="RefSeq" id="XP_033537651.1">
    <property type="nucleotide sequence ID" value="XM_033673606.1"/>
</dbReference>
<organism evidence="1">
    <name type="scientific">Eremomyces bilateralis CBS 781.70</name>
    <dbReference type="NCBI Taxonomy" id="1392243"/>
    <lineage>
        <taxon>Eukaryota</taxon>
        <taxon>Fungi</taxon>
        <taxon>Dikarya</taxon>
        <taxon>Ascomycota</taxon>
        <taxon>Pezizomycotina</taxon>
        <taxon>Dothideomycetes</taxon>
        <taxon>Dothideomycetes incertae sedis</taxon>
        <taxon>Eremomycetales</taxon>
        <taxon>Eremomycetaceae</taxon>
        <taxon>Eremomyces</taxon>
    </lineage>
</organism>
<keyword evidence="2" id="KW-1185">Reference proteome</keyword>
<accession>A0A6G1GDN0</accession>
<dbReference type="EMBL" id="ML975150">
    <property type="protein sequence ID" value="KAF1816020.1"/>
    <property type="molecule type" value="Genomic_DNA"/>
</dbReference>
<reference evidence="3" key="2">
    <citation type="submission" date="2020-04" db="EMBL/GenBank/DDBJ databases">
        <authorList>
            <consortium name="NCBI Genome Project"/>
        </authorList>
    </citation>
    <scope>NUCLEOTIDE SEQUENCE</scope>
    <source>
        <strain evidence="3">CBS 781.70</strain>
    </source>
</reference>
<evidence type="ECO:0000313" key="3">
    <source>
        <dbReference type="RefSeq" id="XP_033537651.1"/>
    </source>
</evidence>
<dbReference type="AlphaFoldDB" id="A0A6G1GDN0"/>
<name>A0A6G1GDN0_9PEZI</name>
<evidence type="ECO:0000313" key="1">
    <source>
        <dbReference type="EMBL" id="KAF1816020.1"/>
    </source>
</evidence>
<reference evidence="3" key="3">
    <citation type="submission" date="2025-04" db="UniProtKB">
        <authorList>
            <consortium name="RefSeq"/>
        </authorList>
    </citation>
    <scope>IDENTIFICATION</scope>
    <source>
        <strain evidence="3">CBS 781.70</strain>
    </source>
</reference>
<protein>
    <submittedName>
        <fullName evidence="1 3">Uncharacterized protein</fullName>
    </submittedName>
</protein>
<dbReference type="Proteomes" id="UP000504638">
    <property type="component" value="Unplaced"/>
</dbReference>
<proteinExistence type="predicted"/>
<evidence type="ECO:0000313" key="2">
    <source>
        <dbReference type="Proteomes" id="UP000504638"/>
    </source>
</evidence>